<accession>A0A2C5XC62</accession>
<evidence type="ECO:0000256" key="1">
    <source>
        <dbReference type="SAM" id="MobiDB-lite"/>
    </source>
</evidence>
<proteinExistence type="predicted"/>
<protein>
    <recommendedName>
        <fullName evidence="4">F-box domain-containing protein</fullName>
    </recommendedName>
</protein>
<sequence>MSLVRGQLNQVPMARLSLMGMPIEILEKILSNLRHEKKSSLLAAMKSCRILNTLGGKYLAQSFKVGYDTDRTWPTTIGKIYMFCRYIFHCRPELAISVKSVVVGSFSTAISYEIGMTPYPAPQPFIQELSSYQLVVYRFFTRYSCLNYHDSRNIMMQNLRSGHDDAFLALLLMGCHSLEDFGMGQSVRPQMVRLAMWTSGRLHAIAFQLRQRNIPVPGCVQPHLKAPNLKSFYQELRAPERDEATDEIIVRSHNGYPLYQGHEDLAVPFFRMLNARRYECILAHGHNHRSISFGNFIETSSSTVEHIVLRRSRLAPGALLAIIGCCIQLRSFEYIRGNCFPDIENDSMPCHLMQAILQHKETLESLVIDFDDYAQREIWWEAFREPDEFYLGYHFNKMQALKKLVVAMQLVTGVTLAYNHTQVPGDGMYNIVPFAVADGAPSLLSCLPKELEELTVFSCEAIGVPMFKELIEAVKSGQYLVKLRKIMILYNPPDEGFEAMALEHGRPLVSVMRQTERTRNFDLSEVPLYNRRWITTIPDQVPVLNLCSRIYSEAIRNAWLKWRYLGVGLAFIEDARVLMPVVHYLDGVAHPSSEADEDPENGGVKLNEDSDEEMT</sequence>
<evidence type="ECO:0008006" key="4">
    <source>
        <dbReference type="Google" id="ProtNLM"/>
    </source>
</evidence>
<gene>
    <name evidence="2" type="ORF">CDD81_5271</name>
</gene>
<dbReference type="Proteomes" id="UP000226192">
    <property type="component" value="Unassembled WGS sequence"/>
</dbReference>
<dbReference type="AlphaFoldDB" id="A0A2C5XC62"/>
<dbReference type="EMBL" id="NJET01000004">
    <property type="protein sequence ID" value="PHH66919.1"/>
    <property type="molecule type" value="Genomic_DNA"/>
</dbReference>
<organism evidence="2 3">
    <name type="scientific">Ophiocordyceps australis</name>
    <dbReference type="NCBI Taxonomy" id="1399860"/>
    <lineage>
        <taxon>Eukaryota</taxon>
        <taxon>Fungi</taxon>
        <taxon>Dikarya</taxon>
        <taxon>Ascomycota</taxon>
        <taxon>Pezizomycotina</taxon>
        <taxon>Sordariomycetes</taxon>
        <taxon>Hypocreomycetidae</taxon>
        <taxon>Hypocreales</taxon>
        <taxon>Ophiocordycipitaceae</taxon>
        <taxon>Ophiocordyceps</taxon>
    </lineage>
</organism>
<comment type="caution">
    <text evidence="2">The sequence shown here is derived from an EMBL/GenBank/DDBJ whole genome shotgun (WGS) entry which is preliminary data.</text>
</comment>
<evidence type="ECO:0000313" key="2">
    <source>
        <dbReference type="EMBL" id="PHH66919.1"/>
    </source>
</evidence>
<reference evidence="2 3" key="1">
    <citation type="submission" date="2017-06" db="EMBL/GenBank/DDBJ databases">
        <title>Ant-infecting Ophiocordyceps genomes reveal a high diversity of potential behavioral manipulation genes and a possible major role for enterotoxins.</title>
        <authorList>
            <person name="De Bekker C."/>
            <person name="Evans H.C."/>
            <person name="Brachmann A."/>
            <person name="Hughes D.P."/>
        </authorList>
    </citation>
    <scope>NUCLEOTIDE SEQUENCE [LARGE SCALE GENOMIC DNA]</scope>
    <source>
        <strain evidence="2 3">Map64</strain>
    </source>
</reference>
<dbReference type="OrthoDB" id="2520703at2759"/>
<name>A0A2C5XC62_9HYPO</name>
<feature type="region of interest" description="Disordered" evidence="1">
    <location>
        <begin position="590"/>
        <end position="615"/>
    </location>
</feature>
<evidence type="ECO:0000313" key="3">
    <source>
        <dbReference type="Proteomes" id="UP000226192"/>
    </source>
</evidence>
<keyword evidence="3" id="KW-1185">Reference proteome</keyword>